<gene>
    <name evidence="1" type="ORF">DARMORV10_C06P28350.1</name>
</gene>
<dbReference type="AlphaFoldDB" id="A0A816QHN4"/>
<dbReference type="Proteomes" id="UP001295469">
    <property type="component" value="Chromosome C06"/>
</dbReference>
<reference evidence="1" key="1">
    <citation type="submission" date="2021-01" db="EMBL/GenBank/DDBJ databases">
        <authorList>
            <consortium name="Genoscope - CEA"/>
            <person name="William W."/>
        </authorList>
    </citation>
    <scope>NUCLEOTIDE SEQUENCE</scope>
</reference>
<dbReference type="EMBL" id="HG994370">
    <property type="protein sequence ID" value="CAF2060087.1"/>
    <property type="molecule type" value="Genomic_DNA"/>
</dbReference>
<sequence length="40" mass="4395">MSQKPTYTPATKLYVPEILKATDAAKTVTKPTNQSSTNLR</sequence>
<protein>
    <submittedName>
        <fullName evidence="1">(rape) hypothetical protein</fullName>
    </submittedName>
</protein>
<accession>A0A816QHN4</accession>
<name>A0A816QHN4_BRANA</name>
<evidence type="ECO:0000313" key="1">
    <source>
        <dbReference type="EMBL" id="CAF2060087.1"/>
    </source>
</evidence>
<proteinExistence type="predicted"/>
<organism evidence="1">
    <name type="scientific">Brassica napus</name>
    <name type="common">Rape</name>
    <dbReference type="NCBI Taxonomy" id="3708"/>
    <lineage>
        <taxon>Eukaryota</taxon>
        <taxon>Viridiplantae</taxon>
        <taxon>Streptophyta</taxon>
        <taxon>Embryophyta</taxon>
        <taxon>Tracheophyta</taxon>
        <taxon>Spermatophyta</taxon>
        <taxon>Magnoliopsida</taxon>
        <taxon>eudicotyledons</taxon>
        <taxon>Gunneridae</taxon>
        <taxon>Pentapetalae</taxon>
        <taxon>rosids</taxon>
        <taxon>malvids</taxon>
        <taxon>Brassicales</taxon>
        <taxon>Brassicaceae</taxon>
        <taxon>Brassiceae</taxon>
        <taxon>Brassica</taxon>
    </lineage>
</organism>